<dbReference type="HOGENOM" id="CLU_021316_5_0_1"/>
<reference evidence="2" key="4">
    <citation type="submission" date="2025-09" db="UniProtKB">
        <authorList>
            <consortium name="Ensembl"/>
        </authorList>
    </citation>
    <scope>IDENTIFICATION</scope>
</reference>
<evidence type="ECO:0000256" key="1">
    <source>
        <dbReference type="SAM" id="Phobius"/>
    </source>
</evidence>
<reference evidence="3" key="2">
    <citation type="journal article" date="2013" name="Nat. Genet.">
        <title>The draft genomes of soft-shell turtle and green sea turtle yield insights into the development and evolution of the turtle-specific body plan.</title>
        <authorList>
            <person name="Wang Z."/>
            <person name="Pascual-Anaya J."/>
            <person name="Zadissa A."/>
            <person name="Li W."/>
            <person name="Niimura Y."/>
            <person name="Huang Z."/>
            <person name="Li C."/>
            <person name="White S."/>
            <person name="Xiong Z."/>
            <person name="Fang D."/>
            <person name="Wang B."/>
            <person name="Ming Y."/>
            <person name="Chen Y."/>
            <person name="Zheng Y."/>
            <person name="Kuraku S."/>
            <person name="Pignatelli M."/>
            <person name="Herrero J."/>
            <person name="Beal K."/>
            <person name="Nozawa M."/>
            <person name="Li Q."/>
            <person name="Wang J."/>
            <person name="Zhang H."/>
            <person name="Yu L."/>
            <person name="Shigenobu S."/>
            <person name="Wang J."/>
            <person name="Liu J."/>
            <person name="Flicek P."/>
            <person name="Searle S."/>
            <person name="Wang J."/>
            <person name="Kuratani S."/>
            <person name="Yin Y."/>
            <person name="Aken B."/>
            <person name="Zhang G."/>
            <person name="Irie N."/>
        </authorList>
    </citation>
    <scope>NUCLEOTIDE SEQUENCE [LARGE SCALE GENOMIC DNA]</scope>
    <source>
        <strain evidence="3">Daiwa-1</strain>
    </source>
</reference>
<keyword evidence="1" id="KW-0472">Membrane</keyword>
<dbReference type="InterPro" id="IPR012337">
    <property type="entry name" value="RNaseH-like_sf"/>
</dbReference>
<dbReference type="eggNOG" id="ENOG502QT83">
    <property type="taxonomic scope" value="Eukaryota"/>
</dbReference>
<dbReference type="Proteomes" id="UP000007267">
    <property type="component" value="Unassembled WGS sequence"/>
</dbReference>
<dbReference type="AlphaFoldDB" id="K7G5N0"/>
<proteinExistence type="predicted"/>
<name>K7G5N0_PELSI</name>
<reference evidence="2" key="3">
    <citation type="submission" date="2025-08" db="UniProtKB">
        <authorList>
            <consortium name="Ensembl"/>
        </authorList>
    </citation>
    <scope>IDENTIFICATION</scope>
</reference>
<organism evidence="2 3">
    <name type="scientific">Pelodiscus sinensis</name>
    <name type="common">Chinese softshell turtle</name>
    <name type="synonym">Trionyx sinensis</name>
    <dbReference type="NCBI Taxonomy" id="13735"/>
    <lineage>
        <taxon>Eukaryota</taxon>
        <taxon>Metazoa</taxon>
        <taxon>Chordata</taxon>
        <taxon>Craniata</taxon>
        <taxon>Vertebrata</taxon>
        <taxon>Euteleostomi</taxon>
        <taxon>Archelosauria</taxon>
        <taxon>Testudinata</taxon>
        <taxon>Testudines</taxon>
        <taxon>Cryptodira</taxon>
        <taxon>Trionychia</taxon>
        <taxon>Trionychidae</taxon>
        <taxon>Pelodiscus</taxon>
    </lineage>
</organism>
<keyword evidence="1" id="KW-0812">Transmembrane</keyword>
<evidence type="ECO:0000313" key="3">
    <source>
        <dbReference type="Proteomes" id="UP000007267"/>
    </source>
</evidence>
<sequence length="565" mass="64735">RNVKCKYSEDYIKFGFTCQEKEGVDLPQCVICFKVLGNDSMKSAKLKLHLEKCHPQLVAKWRLSGLKWQHLDSTSAFYNKTSNAVRASYIVAYQVAQAKKPHTIVEQLVLPCIRLVLGKEAARKLNDISVSNNTVSRQVNEISQNISEQVVDEIKKSPLFAIQLNELTDVALCSQLLVFAGYMVEGDFKDKFLFCKTLDTTTKAQGVMEIVNNFFEVHGLDWVNLVGVTTDGAPAMLGSRSGFHTPIKQRAPMVTRVHCFIPKEALASKTLPDQLNRINSLALNIRLFKRFCLDMCSDFDVLLFYTSVRWLSAENVLNRVFQLREELDLFLQAQRKEEFQNVLMQSNLELEHLVDIFGILNKLNLQLQGKGANLFFHQSIIKAFLDKLELWIVRVEGNNLVQYPYVDAMLGEKEAIRTQIPHLWKLRDEFQRYFPEVDRTKDGLSFIRNTFTTDVNSVPEDLQEEFLDVKNDFAAQDMYQQSTTEKFCASVTESYPNLSAPAVRFLLPFASTYMCETGFLCLLHFLLRSTTCSRYSKILSVPFQFFIKIFNEILAESLSVNNKTL</sequence>
<feature type="transmembrane region" description="Helical" evidence="1">
    <location>
        <begin position="505"/>
        <end position="527"/>
    </location>
</feature>
<dbReference type="Ensembl" id="ENSPSIT00000015665.1">
    <property type="protein sequence ID" value="ENSPSIP00000015591.1"/>
    <property type="gene ID" value="ENSPSIG00000013919.1"/>
</dbReference>
<protein>
    <recommendedName>
        <fullName evidence="4">DUF4371 domain-containing protein</fullName>
    </recommendedName>
</protein>
<dbReference type="PANTHER" id="PTHR45913:SF22">
    <property type="entry name" value="SCAN BOX DOMAIN-CONTAINING PROTEIN"/>
    <property type="match status" value="1"/>
</dbReference>
<keyword evidence="1" id="KW-1133">Transmembrane helix</keyword>
<dbReference type="SUPFAM" id="SSF53098">
    <property type="entry name" value="Ribonuclease H-like"/>
    <property type="match status" value="1"/>
</dbReference>
<accession>K7G5N0</accession>
<dbReference type="GeneTree" id="ENSGT00940000160436"/>
<keyword evidence="3" id="KW-1185">Reference proteome</keyword>
<dbReference type="EMBL" id="AGCU01170391">
    <property type="status" value="NOT_ANNOTATED_CDS"/>
    <property type="molecule type" value="Genomic_DNA"/>
</dbReference>
<dbReference type="PANTHER" id="PTHR45913">
    <property type="entry name" value="EPM2A-INTERACTING PROTEIN 1"/>
    <property type="match status" value="1"/>
</dbReference>
<evidence type="ECO:0000313" key="2">
    <source>
        <dbReference type="Ensembl" id="ENSPSIP00000015591.1"/>
    </source>
</evidence>
<reference evidence="3" key="1">
    <citation type="submission" date="2011-10" db="EMBL/GenBank/DDBJ databases">
        <authorList>
            <consortium name="Soft-shell Turtle Genome Consortium"/>
        </authorList>
    </citation>
    <scope>NUCLEOTIDE SEQUENCE [LARGE SCALE GENOMIC DNA]</scope>
    <source>
        <strain evidence="3">Daiwa-1</strain>
    </source>
</reference>
<evidence type="ECO:0008006" key="4">
    <source>
        <dbReference type="Google" id="ProtNLM"/>
    </source>
</evidence>